<evidence type="ECO:0000313" key="3">
    <source>
        <dbReference type="EMBL" id="KZM73403.1"/>
    </source>
</evidence>
<dbReference type="GO" id="GO:0016491">
    <property type="term" value="F:oxidoreductase activity"/>
    <property type="evidence" value="ECO:0007669"/>
    <property type="project" value="UniProtKB-KW"/>
</dbReference>
<keyword evidence="4" id="KW-1185">Reference proteome</keyword>
<protein>
    <recommendedName>
        <fullName evidence="2">Fe2OG dioxygenase domain-containing protein</fullName>
    </recommendedName>
</protein>
<dbReference type="EMBL" id="LWGR01000007">
    <property type="protein sequence ID" value="KZM73403.1"/>
    <property type="molecule type" value="Genomic_DNA"/>
</dbReference>
<name>A0A164MJ46_9NOCA</name>
<sequence length="273" mass="29985">MSNAASAVQSGVDAGAHIEVTTRREFSADHLLKLLKGEVFALRIRDAVTGAALTGLRERFVGREDHGPLATDPQFRRIGYAFSETSGVEQQEAYFAQARDHLATVRGIAEPYPYPADTLRLLLDEVWPTGATVLASESRKFFAGVVRYQRAGVDLEPHTDNVGRNLPDGVTLGILRQLSVNVYLDVPESGGELEIWDDYPSEEQYREISGARVWGIDRDRVGSPAVTIHPEVGEAIFIDPRRVHAVRPSGDRPRVTVGLFVGVRGSEPLAVWS</sequence>
<evidence type="ECO:0000256" key="1">
    <source>
        <dbReference type="RuleBase" id="RU003682"/>
    </source>
</evidence>
<reference evidence="3 4" key="1">
    <citation type="submission" date="2016-04" db="EMBL/GenBank/DDBJ databases">
        <authorList>
            <person name="Evans L.H."/>
            <person name="Alamgir A."/>
            <person name="Owens N."/>
            <person name="Weber N.D."/>
            <person name="Virtaneva K."/>
            <person name="Barbian K."/>
            <person name="Babar A."/>
            <person name="Rosenke K."/>
        </authorList>
    </citation>
    <scope>NUCLEOTIDE SEQUENCE [LARGE SCALE GENOMIC DNA]</scope>
    <source>
        <strain evidence="3 4">IFM 0406</strain>
    </source>
</reference>
<dbReference type="GO" id="GO:0046872">
    <property type="term" value="F:metal ion binding"/>
    <property type="evidence" value="ECO:0007669"/>
    <property type="project" value="UniProtKB-KW"/>
</dbReference>
<dbReference type="Proteomes" id="UP000076512">
    <property type="component" value="Unassembled WGS sequence"/>
</dbReference>
<proteinExistence type="inferred from homology"/>
<evidence type="ECO:0000259" key="2">
    <source>
        <dbReference type="PROSITE" id="PS51471"/>
    </source>
</evidence>
<evidence type="ECO:0000313" key="4">
    <source>
        <dbReference type="Proteomes" id="UP000076512"/>
    </source>
</evidence>
<comment type="similarity">
    <text evidence="1">Belongs to the iron/ascorbate-dependent oxidoreductase family.</text>
</comment>
<dbReference type="InterPro" id="IPR005123">
    <property type="entry name" value="Oxoglu/Fe-dep_dioxygenase_dom"/>
</dbReference>
<dbReference type="AlphaFoldDB" id="A0A164MJ46"/>
<feature type="domain" description="Fe2OG dioxygenase" evidence="2">
    <location>
        <begin position="139"/>
        <end position="263"/>
    </location>
</feature>
<dbReference type="SUPFAM" id="SSF51197">
    <property type="entry name" value="Clavaminate synthase-like"/>
    <property type="match status" value="1"/>
</dbReference>
<dbReference type="Gene3D" id="2.60.120.620">
    <property type="entry name" value="q2cbj1_9rhob like domain"/>
    <property type="match status" value="1"/>
</dbReference>
<accession>A0A164MJ46</accession>
<gene>
    <name evidence="3" type="ORF">AWN90_32700</name>
</gene>
<dbReference type="Pfam" id="PF13640">
    <property type="entry name" value="2OG-FeII_Oxy_3"/>
    <property type="match status" value="1"/>
</dbReference>
<dbReference type="STRING" id="455432.AWN90_32700"/>
<keyword evidence="1" id="KW-0408">Iron</keyword>
<comment type="caution">
    <text evidence="3">The sequence shown here is derived from an EMBL/GenBank/DDBJ whole genome shotgun (WGS) entry which is preliminary data.</text>
</comment>
<organism evidence="3 4">
    <name type="scientific">Nocardia terpenica</name>
    <dbReference type="NCBI Taxonomy" id="455432"/>
    <lineage>
        <taxon>Bacteria</taxon>
        <taxon>Bacillati</taxon>
        <taxon>Actinomycetota</taxon>
        <taxon>Actinomycetes</taxon>
        <taxon>Mycobacteriales</taxon>
        <taxon>Nocardiaceae</taxon>
        <taxon>Nocardia</taxon>
    </lineage>
</organism>
<dbReference type="RefSeq" id="WP_067590696.1">
    <property type="nucleotide sequence ID" value="NZ_JABMCZ010000001.1"/>
</dbReference>
<dbReference type="PROSITE" id="PS51471">
    <property type="entry name" value="FE2OG_OXY"/>
    <property type="match status" value="1"/>
</dbReference>
<keyword evidence="1" id="KW-0479">Metal-binding</keyword>
<dbReference type="InterPro" id="IPR044862">
    <property type="entry name" value="Pro_4_hyd_alph_FE2OG_OXY"/>
</dbReference>
<dbReference type="OrthoDB" id="6532393at2"/>
<keyword evidence="1" id="KW-0560">Oxidoreductase</keyword>